<dbReference type="EC" id="4.1.1.17" evidence="6"/>
<keyword evidence="4" id="KW-0456">Lyase</keyword>
<evidence type="ECO:0000256" key="4">
    <source>
        <dbReference type="ARBA" id="ARBA00023239"/>
    </source>
</evidence>
<dbReference type="EMBL" id="GDID01005592">
    <property type="protein sequence ID" value="JAP91014.1"/>
    <property type="molecule type" value="Transcribed_RNA"/>
</dbReference>
<dbReference type="GO" id="GO:0033387">
    <property type="term" value="P:putrescine biosynthetic process from arginine, via ornithine"/>
    <property type="evidence" value="ECO:0007669"/>
    <property type="project" value="TreeGrafter"/>
</dbReference>
<dbReference type="PANTHER" id="PTHR11482">
    <property type="entry name" value="ARGININE/DIAMINOPIMELATE/ORNITHINE DECARBOXYLASE"/>
    <property type="match status" value="1"/>
</dbReference>
<gene>
    <name evidence="10" type="ORF">TPC1_17498</name>
</gene>
<name>A0A146K551_9EUKA</name>
<dbReference type="Gene3D" id="2.40.37.10">
    <property type="entry name" value="Lyase, Ornithine Decarboxylase, Chain A, domain 1"/>
    <property type="match status" value="1"/>
</dbReference>
<comment type="pathway">
    <text evidence="5">Amine and polyamine biosynthesis; putrescine biosynthesis via L-ornithine pathway; putrescine from L-ornithine: step 1/1.</text>
</comment>
<evidence type="ECO:0000313" key="10">
    <source>
        <dbReference type="EMBL" id="JAP91014.1"/>
    </source>
</evidence>
<evidence type="ECO:0000259" key="9">
    <source>
        <dbReference type="Pfam" id="PF02784"/>
    </source>
</evidence>
<dbReference type="AlphaFoldDB" id="A0A146K551"/>
<dbReference type="SUPFAM" id="SSF50621">
    <property type="entry name" value="Alanine racemase C-terminal domain-like"/>
    <property type="match status" value="1"/>
</dbReference>
<evidence type="ECO:0000256" key="3">
    <source>
        <dbReference type="ARBA" id="ARBA00022898"/>
    </source>
</evidence>
<evidence type="ECO:0000256" key="8">
    <source>
        <dbReference type="ARBA" id="ARBA00049127"/>
    </source>
</evidence>
<dbReference type="InterPro" id="IPR002433">
    <property type="entry name" value="Orn_de-COase"/>
</dbReference>
<dbReference type="GO" id="GO:0005737">
    <property type="term" value="C:cytoplasm"/>
    <property type="evidence" value="ECO:0007669"/>
    <property type="project" value="TreeGrafter"/>
</dbReference>
<feature type="domain" description="Orn/DAP/Arg decarboxylase 2 N-terminal" evidence="9">
    <location>
        <begin position="16"/>
        <end position="244"/>
    </location>
</feature>
<dbReference type="PROSITE" id="PS00878">
    <property type="entry name" value="ODR_DC_2_1"/>
    <property type="match status" value="1"/>
</dbReference>
<dbReference type="Pfam" id="PF02784">
    <property type="entry name" value="Orn_Arg_deC_N"/>
    <property type="match status" value="1"/>
</dbReference>
<dbReference type="InterPro" id="IPR000183">
    <property type="entry name" value="Orn/DAP/Arg_de-COase"/>
</dbReference>
<evidence type="ECO:0000256" key="6">
    <source>
        <dbReference type="ARBA" id="ARBA00034138"/>
    </source>
</evidence>
<dbReference type="InterPro" id="IPR022653">
    <property type="entry name" value="De-COase2_pyr-phos_BS"/>
</dbReference>
<dbReference type="FunFam" id="3.20.20.10:FF:000008">
    <property type="entry name" value="Ornithine decarboxylase"/>
    <property type="match status" value="1"/>
</dbReference>
<dbReference type="PANTHER" id="PTHR11482:SF6">
    <property type="entry name" value="ORNITHINE DECARBOXYLASE 1-RELATED"/>
    <property type="match status" value="1"/>
</dbReference>
<feature type="non-terminal residue" evidence="10">
    <location>
        <position position="1"/>
    </location>
</feature>
<dbReference type="InterPro" id="IPR029066">
    <property type="entry name" value="PLP-binding_barrel"/>
</dbReference>
<proteinExistence type="inferred from homology"/>
<dbReference type="Gene3D" id="3.20.20.10">
    <property type="entry name" value="Alanine racemase"/>
    <property type="match status" value="1"/>
</dbReference>
<dbReference type="PRINTS" id="PR01179">
    <property type="entry name" value="ODADCRBXLASE"/>
</dbReference>
<organism evidence="10">
    <name type="scientific">Trepomonas sp. PC1</name>
    <dbReference type="NCBI Taxonomy" id="1076344"/>
    <lineage>
        <taxon>Eukaryota</taxon>
        <taxon>Metamonada</taxon>
        <taxon>Diplomonadida</taxon>
        <taxon>Hexamitidae</taxon>
        <taxon>Hexamitinae</taxon>
        <taxon>Trepomonas</taxon>
    </lineage>
</organism>
<dbReference type="InterPro" id="IPR022644">
    <property type="entry name" value="De-COase2_N"/>
</dbReference>
<dbReference type="SUPFAM" id="SSF51419">
    <property type="entry name" value="PLP-binding barrel"/>
    <property type="match status" value="1"/>
</dbReference>
<sequence length="365" mass="41521">TPRLMQNSFVVLHKKRILEAVTKFNKVLNTNAYYAIKCNPHDEIIKYLAELGCSFDCASINEVKQALQYVTPDKVIFANPHCSDDDVKQLVDLKIDKFTVDSESQIRNILEICNPKILLRLCPESQCEQEVKLGTKFGSTFFEALRLVKLLKELNGNLVGLCFHMGYPIGSPVEIERLFQNMIKIHTFCTEQGFNIKLIDVGGGFVSESHNYQHKLEDYAEVFAKMAKEFPGAEMCSEPGRYFVEDSMDFFTKVDSVNPSIQVFGSSINWFFRNKVFQHDYEFMGCKAADITKDYKVVKYIEEKGEEKQIVGESGSYHDVYGRTSLALEPGDYIVSLYQGAYTYSICNGNIEQFTGSVTEIIVVE</sequence>
<evidence type="ECO:0000256" key="1">
    <source>
        <dbReference type="ARBA" id="ARBA00001933"/>
    </source>
</evidence>
<dbReference type="InterPro" id="IPR009006">
    <property type="entry name" value="Ala_racemase/Decarboxylase_C"/>
</dbReference>
<evidence type="ECO:0000256" key="7">
    <source>
        <dbReference type="ARBA" id="ARBA00046672"/>
    </source>
</evidence>
<dbReference type="GO" id="GO:0004586">
    <property type="term" value="F:ornithine decarboxylase activity"/>
    <property type="evidence" value="ECO:0007669"/>
    <property type="project" value="UniProtKB-EC"/>
</dbReference>
<protein>
    <recommendedName>
        <fullName evidence="6">ornithine decarboxylase</fullName>
        <ecNumber evidence="6">4.1.1.17</ecNumber>
    </recommendedName>
</protein>
<comment type="catalytic activity">
    <reaction evidence="8">
        <text>L-ornithine + H(+) = putrescine + CO2</text>
        <dbReference type="Rhea" id="RHEA:22964"/>
        <dbReference type="ChEBI" id="CHEBI:15378"/>
        <dbReference type="ChEBI" id="CHEBI:16526"/>
        <dbReference type="ChEBI" id="CHEBI:46911"/>
        <dbReference type="ChEBI" id="CHEBI:326268"/>
        <dbReference type="EC" id="4.1.1.17"/>
    </reaction>
</comment>
<reference evidence="10" key="1">
    <citation type="submission" date="2015-07" db="EMBL/GenBank/DDBJ databases">
        <title>Adaptation to a free-living lifestyle via gene acquisitions in the diplomonad Trepomonas sp. PC1.</title>
        <authorList>
            <person name="Xu F."/>
            <person name="Jerlstrom-Hultqvist J."/>
            <person name="Kolisko M."/>
            <person name="Simpson A.G.B."/>
            <person name="Roger A.J."/>
            <person name="Svard S.G."/>
            <person name="Andersson J.O."/>
        </authorList>
    </citation>
    <scope>NUCLEOTIDE SEQUENCE</scope>
    <source>
        <strain evidence="10">PC1</strain>
    </source>
</reference>
<evidence type="ECO:0000256" key="2">
    <source>
        <dbReference type="ARBA" id="ARBA00008872"/>
    </source>
</evidence>
<keyword evidence="3" id="KW-0663">Pyridoxal phosphate</keyword>
<comment type="subunit">
    <text evidence="7">Homodimer. Only the dimer is catalytically active, as the active sites are constructed of residues from both monomers.</text>
</comment>
<comment type="similarity">
    <text evidence="2">Belongs to the Orn/Lys/Arg decarboxylase class-II family.</text>
</comment>
<evidence type="ECO:0000256" key="5">
    <source>
        <dbReference type="ARBA" id="ARBA00034115"/>
    </source>
</evidence>
<comment type="cofactor">
    <cofactor evidence="1">
        <name>pyridoxal 5'-phosphate</name>
        <dbReference type="ChEBI" id="CHEBI:597326"/>
    </cofactor>
</comment>
<accession>A0A146K551</accession>
<dbReference type="PRINTS" id="PR01182">
    <property type="entry name" value="ORNDCRBXLASE"/>
</dbReference>